<comment type="pathway">
    <text evidence="1">Protein modification; protein sumoylation.</text>
</comment>
<evidence type="ECO:0000256" key="7">
    <source>
        <dbReference type="ARBA" id="ARBA00022833"/>
    </source>
</evidence>
<feature type="compositionally biased region" description="Basic and acidic residues" evidence="9">
    <location>
        <begin position="1022"/>
        <end position="1041"/>
    </location>
</feature>
<evidence type="ECO:0000259" key="10">
    <source>
        <dbReference type="PROSITE" id="PS51044"/>
    </source>
</evidence>
<feature type="compositionally biased region" description="Basic and acidic residues" evidence="9">
    <location>
        <begin position="810"/>
        <end position="827"/>
    </location>
</feature>
<feature type="compositionally biased region" description="Low complexity" evidence="9">
    <location>
        <begin position="513"/>
        <end position="524"/>
    </location>
</feature>
<accession>A0A316U085</accession>
<keyword evidence="5 8" id="KW-0863">Zinc-finger</keyword>
<dbReference type="Gene3D" id="2.60.120.780">
    <property type="entry name" value="PINIT domain"/>
    <property type="match status" value="1"/>
</dbReference>
<feature type="compositionally biased region" description="Low complexity" evidence="9">
    <location>
        <begin position="569"/>
        <end position="582"/>
    </location>
</feature>
<evidence type="ECO:0000256" key="4">
    <source>
        <dbReference type="ARBA" id="ARBA00022723"/>
    </source>
</evidence>
<evidence type="ECO:0000256" key="8">
    <source>
        <dbReference type="PROSITE-ProRule" id="PRU00452"/>
    </source>
</evidence>
<feature type="compositionally biased region" description="Pro residues" evidence="9">
    <location>
        <begin position="866"/>
        <end position="876"/>
    </location>
</feature>
<keyword evidence="7" id="KW-0862">Zinc</keyword>
<name>A0A316U085_9BASI</name>
<feature type="compositionally biased region" description="Acidic residues" evidence="9">
    <location>
        <begin position="559"/>
        <end position="568"/>
    </location>
</feature>
<feature type="compositionally biased region" description="Gly residues" evidence="9">
    <location>
        <begin position="927"/>
        <end position="937"/>
    </location>
</feature>
<keyword evidence="6" id="KW-0833">Ubl conjugation pathway</keyword>
<dbReference type="AlphaFoldDB" id="A0A316U085"/>
<evidence type="ECO:0000256" key="5">
    <source>
        <dbReference type="ARBA" id="ARBA00022771"/>
    </source>
</evidence>
<feature type="compositionally biased region" description="Low complexity" evidence="9">
    <location>
        <begin position="616"/>
        <end position="632"/>
    </location>
</feature>
<feature type="compositionally biased region" description="Basic and acidic residues" evidence="9">
    <location>
        <begin position="885"/>
        <end position="894"/>
    </location>
</feature>
<sequence length="1041" mass="107364">MASAAASGSGSTGSVTAAELQHLRTRVPMMTVVEMKGFIRDLNSQCGTRLQVSGTKPMLINRIEEQLVSWQHSSNWTAIRKAMSLVNHPRDRGGNLLDTDGSGANGNGNGTWPPVNTQNGYYASPSYSTQARNGVPPGKLNPANAYRGNATAGASGSSAVRQAAVPRNVRFKPSPFFKVESMLTDTILLIEADSTRRTASLDLRLTAQQAQLLRTDSANYQARLFCAQKASAEISEKNPGMPAFIDFPGSCELRINSSVYTSSLKGSKSKPGRVPPPNLNKDRTLITRDGVTNKIELVYTNAPYKYVMSIGLCKYTPPETIVAKLTSEKSRSREEIIGTMKRAAAEDDIEIGTATLSLKDPLSYTRINYPCRSIHCSHSQCFDALFFFLSNEQSPTWSCPHCSKILKPEDLFIDGYFAHILKTVSEDEDAVIVEADGSWKTRDGKFSSSAAAIPAASSASLPAATNGNGTSQAAPSSKPPKRESSAAPHAESVVPPGAEVVELDDTPSPPRSPAAAAAPQKPISPVQPLSAAPRASVSTPRPSNGSTTIGGSSTNDAIDLTESDDEDMPLAQAAPQASAPGPSTRPPSYSAAAAASGSGTQSAATNGTGLNLQRPAAPSSSTSAASASGSSARPYQSQTATGPPQRPLGSGGSNSSGASPLLAHARSSGFASFSNPPTPSSVPGRASPSGWAGSQPRIVSSTGGMREVRPLAPLWRPGVTPSFSSPGLMPTSAPARAPSREQTAPEAADELPIYPPLLPSRSASTTAASPASSSRDNTFWPASYRPNPQQQEGGSSLSSPLPPSSSSGSRVREREESTDAGGRDSSSKRLRSGGNDDTGVTSFTTRSGRPSAAAGSLREASTPLPSVSPTPSPPPTAGSGHTSTRARDSRTRSAEEEDELSGPANGGASRDDPDYEEEDAPPTRPGRGSGAVGGGRGAAVNSSAAVGSDSPAYTSAPEDPNLSSSTSRSGVALRNGIGNGGGGCGGGGGSGMSTTTAANDGGSARRADSFDDYDGLMDDHDDSGRGDGDGVERGKDLKTLP</sequence>
<keyword evidence="4" id="KW-0479">Metal-binding</keyword>
<dbReference type="UniPathway" id="UPA00886"/>
<dbReference type="InterPro" id="IPR023321">
    <property type="entry name" value="PINIT"/>
</dbReference>
<evidence type="ECO:0000256" key="9">
    <source>
        <dbReference type="SAM" id="MobiDB-lite"/>
    </source>
</evidence>
<dbReference type="GO" id="GO:0008270">
    <property type="term" value="F:zinc ion binding"/>
    <property type="evidence" value="ECO:0007669"/>
    <property type="project" value="UniProtKB-KW"/>
</dbReference>
<evidence type="ECO:0000256" key="6">
    <source>
        <dbReference type="ARBA" id="ARBA00022786"/>
    </source>
</evidence>
<feature type="compositionally biased region" description="Low complexity" evidence="9">
    <location>
        <begin position="545"/>
        <end position="554"/>
    </location>
</feature>
<protein>
    <recommendedName>
        <fullName evidence="14">SP-RING-type domain-containing protein</fullName>
    </recommendedName>
</protein>
<feature type="compositionally biased region" description="Gly residues" evidence="9">
    <location>
        <begin position="977"/>
        <end position="991"/>
    </location>
</feature>
<feature type="domain" description="PINIT" evidence="11">
    <location>
        <begin position="154"/>
        <end position="316"/>
    </location>
</feature>
<reference evidence="12 13" key="1">
    <citation type="journal article" date="2018" name="Mol. Biol. Evol.">
        <title>Broad Genomic Sampling Reveals a Smut Pathogenic Ancestry of the Fungal Clade Ustilaginomycotina.</title>
        <authorList>
            <person name="Kijpornyongpan T."/>
            <person name="Mondo S.J."/>
            <person name="Barry K."/>
            <person name="Sandor L."/>
            <person name="Lee J."/>
            <person name="Lipzen A."/>
            <person name="Pangilinan J."/>
            <person name="LaButti K."/>
            <person name="Hainaut M."/>
            <person name="Henrissat B."/>
            <person name="Grigoriev I.V."/>
            <person name="Spatafora J.W."/>
            <person name="Aime M.C."/>
        </authorList>
    </citation>
    <scope>NUCLEOTIDE SEQUENCE [LARGE SCALE GENOMIC DNA]</scope>
    <source>
        <strain evidence="12 13">MCA 4718</strain>
    </source>
</reference>
<feature type="compositionally biased region" description="Low complexity" evidence="9">
    <location>
        <begin position="590"/>
        <end position="609"/>
    </location>
</feature>
<evidence type="ECO:0000256" key="3">
    <source>
        <dbReference type="ARBA" id="ARBA00022679"/>
    </source>
</evidence>
<feature type="compositionally biased region" description="Acidic residues" evidence="9">
    <location>
        <begin position="1010"/>
        <end position="1021"/>
    </location>
</feature>
<dbReference type="InterPro" id="IPR038654">
    <property type="entry name" value="PINIT_sf"/>
</dbReference>
<dbReference type="PANTHER" id="PTHR10782">
    <property type="entry name" value="ZINC FINGER MIZ DOMAIN-CONTAINING PROTEIN"/>
    <property type="match status" value="1"/>
</dbReference>
<feature type="domain" description="SP-RING-type" evidence="10">
    <location>
        <begin position="345"/>
        <end position="426"/>
    </location>
</feature>
<dbReference type="RefSeq" id="XP_025345101.1">
    <property type="nucleotide sequence ID" value="XM_025493916.1"/>
</dbReference>
<dbReference type="InterPro" id="IPR004181">
    <property type="entry name" value="Znf_MIZ"/>
</dbReference>
<feature type="compositionally biased region" description="Polar residues" evidence="9">
    <location>
        <begin position="633"/>
        <end position="642"/>
    </location>
</feature>
<feature type="compositionally biased region" description="Low complexity" evidence="9">
    <location>
        <begin position="759"/>
        <end position="775"/>
    </location>
</feature>
<feature type="compositionally biased region" description="Low complexity" evidence="9">
    <location>
        <begin position="793"/>
        <end position="809"/>
    </location>
</feature>
<dbReference type="PROSITE" id="PS51466">
    <property type="entry name" value="PINIT"/>
    <property type="match status" value="1"/>
</dbReference>
<dbReference type="PROSITE" id="PS51044">
    <property type="entry name" value="ZF_SP_RING"/>
    <property type="match status" value="1"/>
</dbReference>
<dbReference type="GO" id="GO:0016925">
    <property type="term" value="P:protein sumoylation"/>
    <property type="evidence" value="ECO:0007669"/>
    <property type="project" value="UniProtKB-UniPathway"/>
</dbReference>
<evidence type="ECO:0000256" key="2">
    <source>
        <dbReference type="ARBA" id="ARBA00005383"/>
    </source>
</evidence>
<feature type="region of interest" description="Disordered" evidence="9">
    <location>
        <begin position="459"/>
        <end position="1041"/>
    </location>
</feature>
<dbReference type="GO" id="GO:0061665">
    <property type="term" value="F:SUMO ligase activity"/>
    <property type="evidence" value="ECO:0007669"/>
    <property type="project" value="TreeGrafter"/>
</dbReference>
<dbReference type="GeneID" id="37015650"/>
<dbReference type="OrthoDB" id="28127at2759"/>
<dbReference type="EMBL" id="KZ819339">
    <property type="protein sequence ID" value="PWN17941.1"/>
    <property type="molecule type" value="Genomic_DNA"/>
</dbReference>
<feature type="compositionally biased region" description="Low complexity" evidence="9">
    <location>
        <begin position="938"/>
        <end position="948"/>
    </location>
</feature>
<evidence type="ECO:0000313" key="12">
    <source>
        <dbReference type="EMBL" id="PWN17941.1"/>
    </source>
</evidence>
<organism evidence="12 13">
    <name type="scientific">Pseudomicrostroma glucosiphilum</name>
    <dbReference type="NCBI Taxonomy" id="1684307"/>
    <lineage>
        <taxon>Eukaryota</taxon>
        <taxon>Fungi</taxon>
        <taxon>Dikarya</taxon>
        <taxon>Basidiomycota</taxon>
        <taxon>Ustilaginomycotina</taxon>
        <taxon>Exobasidiomycetes</taxon>
        <taxon>Microstromatales</taxon>
        <taxon>Microstromatales incertae sedis</taxon>
        <taxon>Pseudomicrostroma</taxon>
    </lineage>
</organism>
<evidence type="ECO:0000259" key="11">
    <source>
        <dbReference type="PROSITE" id="PS51466"/>
    </source>
</evidence>
<gene>
    <name evidence="12" type="ORF">BCV69DRAFT_295601</name>
</gene>
<dbReference type="InterPro" id="IPR013083">
    <property type="entry name" value="Znf_RING/FYVE/PHD"/>
</dbReference>
<dbReference type="Gene3D" id="3.30.40.10">
    <property type="entry name" value="Zinc/RING finger domain, C3HC4 (zinc finger)"/>
    <property type="match status" value="1"/>
</dbReference>
<dbReference type="STRING" id="1684307.A0A316U085"/>
<dbReference type="Proteomes" id="UP000245942">
    <property type="component" value="Unassembled WGS sequence"/>
</dbReference>
<feature type="compositionally biased region" description="Polar residues" evidence="9">
    <location>
        <begin position="465"/>
        <end position="475"/>
    </location>
</feature>
<feature type="compositionally biased region" description="Polar residues" evidence="9">
    <location>
        <begin position="838"/>
        <end position="848"/>
    </location>
</feature>
<keyword evidence="3" id="KW-0808">Transferase</keyword>
<keyword evidence="13" id="KW-1185">Reference proteome</keyword>
<proteinExistence type="inferred from homology"/>
<evidence type="ECO:0008006" key="14">
    <source>
        <dbReference type="Google" id="ProtNLM"/>
    </source>
</evidence>
<evidence type="ECO:0000256" key="1">
    <source>
        <dbReference type="ARBA" id="ARBA00004718"/>
    </source>
</evidence>
<dbReference type="GO" id="GO:0000785">
    <property type="term" value="C:chromatin"/>
    <property type="evidence" value="ECO:0007669"/>
    <property type="project" value="TreeGrafter"/>
</dbReference>
<dbReference type="PANTHER" id="PTHR10782:SF4">
    <property type="entry name" value="TONALLI, ISOFORM E"/>
    <property type="match status" value="1"/>
</dbReference>
<dbReference type="Pfam" id="PF02891">
    <property type="entry name" value="zf-MIZ"/>
    <property type="match status" value="1"/>
</dbReference>
<dbReference type="Pfam" id="PF14324">
    <property type="entry name" value="PINIT"/>
    <property type="match status" value="1"/>
</dbReference>
<evidence type="ECO:0000313" key="13">
    <source>
        <dbReference type="Proteomes" id="UP000245942"/>
    </source>
</evidence>
<comment type="similarity">
    <text evidence="2">Belongs to the PIAS family.</text>
</comment>